<accession>A0A2U2HEB2</accession>
<dbReference type="RefSeq" id="WP_106759834.1">
    <property type="nucleotide sequence ID" value="NZ_PXWF02000306.1"/>
</dbReference>
<evidence type="ECO:0000259" key="2">
    <source>
        <dbReference type="Pfam" id="PF01965"/>
    </source>
</evidence>
<dbReference type="PANTHER" id="PTHR42733">
    <property type="entry name" value="DJ-1 PROTEIN"/>
    <property type="match status" value="1"/>
</dbReference>
<keyword evidence="4" id="KW-1185">Reference proteome</keyword>
<dbReference type="InterPro" id="IPR002818">
    <property type="entry name" value="DJ-1/PfpI"/>
</dbReference>
<dbReference type="Proteomes" id="UP000241421">
    <property type="component" value="Unassembled WGS sequence"/>
</dbReference>
<evidence type="ECO:0000313" key="4">
    <source>
        <dbReference type="Proteomes" id="UP000241421"/>
    </source>
</evidence>
<dbReference type="OrthoDB" id="9792284at2"/>
<keyword evidence="3" id="KW-0645">Protease</keyword>
<dbReference type="EMBL" id="PXWF02000306">
    <property type="protein sequence ID" value="PWF41879.1"/>
    <property type="molecule type" value="Genomic_DNA"/>
</dbReference>
<dbReference type="InterPro" id="IPR006286">
    <property type="entry name" value="C56_PfpI-like"/>
</dbReference>
<reference evidence="3 4" key="1">
    <citation type="submission" date="2018-04" db="EMBL/GenBank/DDBJ databases">
        <title>Massilia violaceinigra sp. nov., a novel purple-pigmented bacterium isolated from Tianshan glacier, Xinjiang, China.</title>
        <authorList>
            <person name="Wang H."/>
        </authorList>
    </citation>
    <scope>NUCLEOTIDE SEQUENCE [LARGE SCALE GENOMIC DNA]</scope>
    <source>
        <strain evidence="3 4">B448-2</strain>
    </source>
</reference>
<dbReference type="Pfam" id="PF01965">
    <property type="entry name" value="DJ-1_PfpI"/>
    <property type="match status" value="1"/>
</dbReference>
<proteinExistence type="inferred from homology"/>
<evidence type="ECO:0000256" key="1">
    <source>
        <dbReference type="ARBA" id="ARBA00008542"/>
    </source>
</evidence>
<dbReference type="AlphaFoldDB" id="A0A2U2HEB2"/>
<dbReference type="PANTHER" id="PTHR42733:SF2">
    <property type="entry name" value="DJ-1_THIJ_PFPI FAMILY PROTEIN"/>
    <property type="match status" value="1"/>
</dbReference>
<dbReference type="GO" id="GO:0006508">
    <property type="term" value="P:proteolysis"/>
    <property type="evidence" value="ECO:0007669"/>
    <property type="project" value="UniProtKB-KW"/>
</dbReference>
<sequence length="195" mass="21311">MEQEDMQALKGKHVAVLATDGVEAFEYLGPRDFLEQHGVRVTLISPKPKGEAIQSFDRGTQGARFLVEMDVRDARPVHFDGLLLASGEANPDRLKQSPEALAFIREFSLQDKPIAALGQGPRTLIDAGIAKAKHVTSWPGLQEELRKAGAEWTDDEVVVDGKLVTSRDPDDLPAFNRTLLQELTLPMGTDPGVTS</sequence>
<dbReference type="InterPro" id="IPR029062">
    <property type="entry name" value="Class_I_gatase-like"/>
</dbReference>
<dbReference type="Gene3D" id="3.40.50.880">
    <property type="match status" value="1"/>
</dbReference>
<feature type="domain" description="DJ-1/PfpI" evidence="2">
    <location>
        <begin position="12"/>
        <end position="181"/>
    </location>
</feature>
<organism evidence="3 4">
    <name type="scientific">Massilia glaciei</name>
    <dbReference type="NCBI Taxonomy" id="1524097"/>
    <lineage>
        <taxon>Bacteria</taxon>
        <taxon>Pseudomonadati</taxon>
        <taxon>Pseudomonadota</taxon>
        <taxon>Betaproteobacteria</taxon>
        <taxon>Burkholderiales</taxon>
        <taxon>Oxalobacteraceae</taxon>
        <taxon>Telluria group</taxon>
        <taxon>Massilia</taxon>
    </lineage>
</organism>
<dbReference type="GO" id="GO:0008233">
    <property type="term" value="F:peptidase activity"/>
    <property type="evidence" value="ECO:0007669"/>
    <property type="project" value="UniProtKB-KW"/>
</dbReference>
<dbReference type="PROSITE" id="PS51276">
    <property type="entry name" value="PEPTIDASE_C56_PFPI"/>
    <property type="match status" value="1"/>
</dbReference>
<protein>
    <submittedName>
        <fullName evidence="3">Protease</fullName>
    </submittedName>
</protein>
<gene>
    <name evidence="3" type="ORF">C7C56_023745</name>
</gene>
<comment type="caution">
    <text evidence="3">The sequence shown here is derived from an EMBL/GenBank/DDBJ whole genome shotgun (WGS) entry which is preliminary data.</text>
</comment>
<dbReference type="SUPFAM" id="SSF52317">
    <property type="entry name" value="Class I glutamine amidotransferase-like"/>
    <property type="match status" value="1"/>
</dbReference>
<comment type="similarity">
    <text evidence="1">Belongs to the peptidase C56 family.</text>
</comment>
<evidence type="ECO:0000313" key="3">
    <source>
        <dbReference type="EMBL" id="PWF41879.1"/>
    </source>
</evidence>
<keyword evidence="3" id="KW-0378">Hydrolase</keyword>
<name>A0A2U2HEB2_9BURK</name>